<dbReference type="Pfam" id="PF00651">
    <property type="entry name" value="BTB"/>
    <property type="match status" value="1"/>
</dbReference>
<comment type="caution">
    <text evidence="5">The sequence shown here is derived from an EMBL/GenBank/DDBJ whole genome shotgun (WGS) entry which is preliminary data.</text>
</comment>
<dbReference type="Gene3D" id="3.30.710.10">
    <property type="entry name" value="Potassium Channel Kv1.1, Chain A"/>
    <property type="match status" value="1"/>
</dbReference>
<evidence type="ECO:0000256" key="1">
    <source>
        <dbReference type="ARBA" id="ARBA00002668"/>
    </source>
</evidence>
<protein>
    <submittedName>
        <fullName evidence="5">BTB/POZ domain-containing protein</fullName>
    </submittedName>
</protein>
<dbReference type="InterPro" id="IPR011333">
    <property type="entry name" value="SKP1/BTB/POZ_sf"/>
</dbReference>
<comment type="function">
    <text evidence="1">May act as a substrate-specific adapter of an E3 ubiquitin-protein ligase complex (CUL3-RBX1-BTB) which mediates the ubiquitination and subsequent proteasomal degradation of target proteins.</text>
</comment>
<dbReference type="Proteomes" id="UP001180020">
    <property type="component" value="Unassembled WGS sequence"/>
</dbReference>
<evidence type="ECO:0000256" key="2">
    <source>
        <dbReference type="ARBA" id="ARBA00004906"/>
    </source>
</evidence>
<evidence type="ECO:0000313" key="5">
    <source>
        <dbReference type="EMBL" id="KAK1284325.1"/>
    </source>
</evidence>
<proteinExistence type="predicted"/>
<comment type="pathway">
    <text evidence="2">Protein modification; protein ubiquitination.</text>
</comment>
<dbReference type="EMBL" id="JAUJYO010000021">
    <property type="protein sequence ID" value="KAK1284325.1"/>
    <property type="molecule type" value="Genomic_DNA"/>
</dbReference>
<keyword evidence="3" id="KW-0833">Ubl conjugation pathway</keyword>
<dbReference type="InterPro" id="IPR045890">
    <property type="entry name" value="POB1-like"/>
</dbReference>
<dbReference type="PANTHER" id="PTHR46336">
    <property type="entry name" value="OS02G0260700 PROTEIN"/>
    <property type="match status" value="1"/>
</dbReference>
<dbReference type="PANTHER" id="PTHR46336:SF18">
    <property type="entry name" value="BTB_POZ DOMAIN-CONTAINING PROTEIN POB1-LIKE"/>
    <property type="match status" value="1"/>
</dbReference>
<dbReference type="CDD" id="cd18186">
    <property type="entry name" value="BTB_POZ_ZBTB_KLHL-like"/>
    <property type="match status" value="1"/>
</dbReference>
<dbReference type="GO" id="GO:0010114">
    <property type="term" value="P:response to red light"/>
    <property type="evidence" value="ECO:0007669"/>
    <property type="project" value="TreeGrafter"/>
</dbReference>
<dbReference type="SMART" id="SM00225">
    <property type="entry name" value="BTB"/>
    <property type="match status" value="1"/>
</dbReference>
<dbReference type="PROSITE" id="PS50097">
    <property type="entry name" value="BTB"/>
    <property type="match status" value="1"/>
</dbReference>
<keyword evidence="6" id="KW-1185">Reference proteome</keyword>
<dbReference type="Gene3D" id="1.25.40.420">
    <property type="match status" value="1"/>
</dbReference>
<reference evidence="5" key="1">
    <citation type="journal article" date="2023" name="Nat. Commun.">
        <title>Diploid and tetraploid genomes of Acorus and the evolution of monocots.</title>
        <authorList>
            <person name="Ma L."/>
            <person name="Liu K.W."/>
            <person name="Li Z."/>
            <person name="Hsiao Y.Y."/>
            <person name="Qi Y."/>
            <person name="Fu T."/>
            <person name="Tang G.D."/>
            <person name="Zhang D."/>
            <person name="Sun W.H."/>
            <person name="Liu D.K."/>
            <person name="Li Y."/>
            <person name="Chen G.Z."/>
            <person name="Liu X.D."/>
            <person name="Liao X.Y."/>
            <person name="Jiang Y.T."/>
            <person name="Yu X."/>
            <person name="Hao Y."/>
            <person name="Huang J."/>
            <person name="Zhao X.W."/>
            <person name="Ke S."/>
            <person name="Chen Y.Y."/>
            <person name="Wu W.L."/>
            <person name="Hsu J.L."/>
            <person name="Lin Y.F."/>
            <person name="Huang M.D."/>
            <person name="Li C.Y."/>
            <person name="Huang L."/>
            <person name="Wang Z.W."/>
            <person name="Zhao X."/>
            <person name="Zhong W.Y."/>
            <person name="Peng D.H."/>
            <person name="Ahmad S."/>
            <person name="Lan S."/>
            <person name="Zhang J.S."/>
            <person name="Tsai W.C."/>
            <person name="Van de Peer Y."/>
            <person name="Liu Z.J."/>
        </authorList>
    </citation>
    <scope>NUCLEOTIDE SEQUENCE</scope>
    <source>
        <strain evidence="5">CP</strain>
    </source>
</reference>
<dbReference type="GO" id="GO:0005634">
    <property type="term" value="C:nucleus"/>
    <property type="evidence" value="ECO:0007669"/>
    <property type="project" value="TreeGrafter"/>
</dbReference>
<dbReference type="AlphaFoldDB" id="A0AAV9C637"/>
<gene>
    <name evidence="5" type="ORF">QJS10_CPB21g01415</name>
</gene>
<dbReference type="Pfam" id="PF07707">
    <property type="entry name" value="BACK"/>
    <property type="match status" value="1"/>
</dbReference>
<accession>A0AAV9C637</accession>
<sequence length="343" mass="39682">MAPLNNATGTYDDFFNDPKHSDFVLQIEVTKGKMDDVAYAISEDEVLEQILANQGKNVQILRVEPLHMSSPILAKRSTLFQKLFSKLQMDPKSPIKIRISASKVEAFMELLHFMYGRKLSSATEKSRVALLDLATVADKYGVHSCLNQCIHLLSKLPMTKESASFYLEMASHVKATSNIRSLANAAKTFLIARYKDASEYKEEMCNLSFAAMQAIFDRDDIRVESEDALYDIIVKWAENRFPKLEQRRAIFRYSPSYITDITDIVRFPHMSYEKLREILPRHDFDPEFARNVINDALFFKAEPLNLRWTVTVGSKAILKWPYIKREYMKSTYDFHLSRDQCKK</sequence>
<feature type="domain" description="BTB" evidence="4">
    <location>
        <begin position="35"/>
        <end position="123"/>
    </location>
</feature>
<dbReference type="InterPro" id="IPR000210">
    <property type="entry name" value="BTB/POZ_dom"/>
</dbReference>
<dbReference type="InterPro" id="IPR011705">
    <property type="entry name" value="BACK"/>
</dbReference>
<dbReference type="FunFam" id="1.25.40.420:FF:000008">
    <property type="entry name" value="BTB/POZ domain-containing protein POB1"/>
    <property type="match status" value="1"/>
</dbReference>
<name>A0AAV9C637_ACOCL</name>
<evidence type="ECO:0000256" key="3">
    <source>
        <dbReference type="ARBA" id="ARBA00022786"/>
    </source>
</evidence>
<reference evidence="5" key="2">
    <citation type="submission" date="2023-06" db="EMBL/GenBank/DDBJ databases">
        <authorList>
            <person name="Ma L."/>
            <person name="Liu K.-W."/>
            <person name="Li Z."/>
            <person name="Hsiao Y.-Y."/>
            <person name="Qi Y."/>
            <person name="Fu T."/>
            <person name="Tang G."/>
            <person name="Zhang D."/>
            <person name="Sun W.-H."/>
            <person name="Liu D.-K."/>
            <person name="Li Y."/>
            <person name="Chen G.-Z."/>
            <person name="Liu X.-D."/>
            <person name="Liao X.-Y."/>
            <person name="Jiang Y.-T."/>
            <person name="Yu X."/>
            <person name="Hao Y."/>
            <person name="Huang J."/>
            <person name="Zhao X.-W."/>
            <person name="Ke S."/>
            <person name="Chen Y.-Y."/>
            <person name="Wu W.-L."/>
            <person name="Hsu J.-L."/>
            <person name="Lin Y.-F."/>
            <person name="Huang M.-D."/>
            <person name="Li C.-Y."/>
            <person name="Huang L."/>
            <person name="Wang Z.-W."/>
            <person name="Zhao X."/>
            <person name="Zhong W.-Y."/>
            <person name="Peng D.-H."/>
            <person name="Ahmad S."/>
            <person name="Lan S."/>
            <person name="Zhang J.-S."/>
            <person name="Tsai W.-C."/>
            <person name="Van De Peer Y."/>
            <person name="Liu Z.-J."/>
        </authorList>
    </citation>
    <scope>NUCLEOTIDE SEQUENCE</scope>
    <source>
        <strain evidence="5">CP</strain>
        <tissue evidence="5">Leaves</tissue>
    </source>
</reference>
<organism evidence="5 6">
    <name type="scientific">Acorus calamus</name>
    <name type="common">Sweet flag</name>
    <dbReference type="NCBI Taxonomy" id="4465"/>
    <lineage>
        <taxon>Eukaryota</taxon>
        <taxon>Viridiplantae</taxon>
        <taxon>Streptophyta</taxon>
        <taxon>Embryophyta</taxon>
        <taxon>Tracheophyta</taxon>
        <taxon>Spermatophyta</taxon>
        <taxon>Magnoliopsida</taxon>
        <taxon>Liliopsida</taxon>
        <taxon>Acoraceae</taxon>
        <taxon>Acorus</taxon>
    </lineage>
</organism>
<dbReference type="SUPFAM" id="SSF54695">
    <property type="entry name" value="POZ domain"/>
    <property type="match status" value="1"/>
</dbReference>
<evidence type="ECO:0000313" key="6">
    <source>
        <dbReference type="Proteomes" id="UP001180020"/>
    </source>
</evidence>
<evidence type="ECO:0000259" key="4">
    <source>
        <dbReference type="PROSITE" id="PS50097"/>
    </source>
</evidence>